<dbReference type="GeneTree" id="ENSGT00530000063786"/>
<dbReference type="AlphaFoldDB" id="W5NCQ8"/>
<dbReference type="InParanoid" id="W5NCQ8"/>
<dbReference type="PANTHER" id="PTHR16105:SF2">
    <property type="entry name" value="RNA-BINDING PROTEIN 41"/>
    <property type="match status" value="1"/>
</dbReference>
<evidence type="ECO:0000313" key="6">
    <source>
        <dbReference type="Proteomes" id="UP000018468"/>
    </source>
</evidence>
<dbReference type="HOGENOM" id="CLU_054957_0_0_1"/>
<reference evidence="5" key="2">
    <citation type="submission" date="2025-08" db="UniProtKB">
        <authorList>
            <consortium name="Ensembl"/>
        </authorList>
    </citation>
    <scope>IDENTIFICATION</scope>
</reference>
<dbReference type="Pfam" id="PF00076">
    <property type="entry name" value="RRM_1"/>
    <property type="match status" value="1"/>
</dbReference>
<dbReference type="EMBL" id="AHAT01016864">
    <property type="status" value="NOT_ANNOTATED_CDS"/>
    <property type="molecule type" value="Genomic_DNA"/>
</dbReference>
<dbReference type="STRING" id="7918.ENSLOCP00000018417"/>
<evidence type="ECO:0000256" key="3">
    <source>
        <dbReference type="SAM" id="MobiDB-lite"/>
    </source>
</evidence>
<dbReference type="InterPro" id="IPR012677">
    <property type="entry name" value="Nucleotide-bd_a/b_plait_sf"/>
</dbReference>
<dbReference type="Gene3D" id="3.30.70.330">
    <property type="match status" value="1"/>
</dbReference>
<dbReference type="PROSITE" id="PS50102">
    <property type="entry name" value="RRM"/>
    <property type="match status" value="1"/>
</dbReference>
<feature type="domain" description="RRM" evidence="4">
    <location>
        <begin position="242"/>
        <end position="320"/>
    </location>
</feature>
<reference evidence="5" key="3">
    <citation type="submission" date="2025-09" db="UniProtKB">
        <authorList>
            <consortium name="Ensembl"/>
        </authorList>
    </citation>
    <scope>IDENTIFICATION</scope>
</reference>
<dbReference type="InterPro" id="IPR000504">
    <property type="entry name" value="RRM_dom"/>
</dbReference>
<feature type="compositionally biased region" description="Low complexity" evidence="3">
    <location>
        <begin position="147"/>
        <end position="161"/>
    </location>
</feature>
<proteinExistence type="predicted"/>
<protein>
    <submittedName>
        <fullName evidence="5">RNA binding motif protein 41</fullName>
    </submittedName>
</protein>
<dbReference type="InterPro" id="IPR045164">
    <property type="entry name" value="RBM41/RNPC3"/>
</dbReference>
<keyword evidence="1 2" id="KW-0694">RNA-binding</keyword>
<dbReference type="GO" id="GO:0030626">
    <property type="term" value="F:U12 snRNA binding"/>
    <property type="evidence" value="ECO:0000318"/>
    <property type="project" value="GO_Central"/>
</dbReference>
<dbReference type="GO" id="GO:0097157">
    <property type="term" value="F:pre-mRNA intronic binding"/>
    <property type="evidence" value="ECO:0000318"/>
    <property type="project" value="GO_Central"/>
</dbReference>
<feature type="region of interest" description="Disordered" evidence="3">
    <location>
        <begin position="1"/>
        <end position="22"/>
    </location>
</feature>
<keyword evidence="6" id="KW-1185">Reference proteome</keyword>
<evidence type="ECO:0000256" key="1">
    <source>
        <dbReference type="ARBA" id="ARBA00022884"/>
    </source>
</evidence>
<dbReference type="SUPFAM" id="SSF54928">
    <property type="entry name" value="RNA-binding domain, RBD"/>
    <property type="match status" value="1"/>
</dbReference>
<sequence>CSVSRRSCEDAPAPEEQETEGQRQLRGLLLQQLDTAVDLDRCVAKRKCFAPAALYKPFGEQAAGVRSLSEFQALQDGEQELASLRELGLTDAEIELWLSRDALRNAEKVEIWVNISLPVLFKVELLSLFSPLSHFRTNLCQGDIHSSDQSQSGSAGSGQSQRENTTSDQSGPQGSRGLPVSRSLSVSQPIGKLCGVGGGPPVTVTGPVQPILEEEIRANRATVQEIQQIPRFRNYQQGEPSKVLFVRNLSPRASLAQLVSVFSRFQPPRAPVLRYRLLTGRLKGQAFITFPDAATAREALELANGFRLLDRPLVIEFGREREEERGAGAPAELGAGSG</sequence>
<name>W5NCQ8_LEPOC</name>
<accession>W5NCQ8</accession>
<dbReference type="EMBL" id="AHAT01016863">
    <property type="status" value="NOT_ANNOTATED_CDS"/>
    <property type="molecule type" value="Genomic_DNA"/>
</dbReference>
<evidence type="ECO:0000256" key="2">
    <source>
        <dbReference type="PROSITE-ProRule" id="PRU00176"/>
    </source>
</evidence>
<dbReference type="GO" id="GO:0000398">
    <property type="term" value="P:mRNA splicing, via spliceosome"/>
    <property type="evidence" value="ECO:0000318"/>
    <property type="project" value="GO_Central"/>
</dbReference>
<feature type="compositionally biased region" description="Polar residues" evidence="3">
    <location>
        <begin position="162"/>
        <end position="173"/>
    </location>
</feature>
<dbReference type="SMART" id="SM00360">
    <property type="entry name" value="RRM"/>
    <property type="match status" value="1"/>
</dbReference>
<dbReference type="PANTHER" id="PTHR16105">
    <property type="entry name" value="RNA-BINDING REGION-CONTAINING PROTEIN 3"/>
    <property type="match status" value="1"/>
</dbReference>
<dbReference type="Proteomes" id="UP000018468">
    <property type="component" value="Linkage group LG7"/>
</dbReference>
<dbReference type="Bgee" id="ENSLOCG00000014958">
    <property type="expression patterns" value="Expressed in ovary and 13 other cell types or tissues"/>
</dbReference>
<dbReference type="GO" id="GO:0005689">
    <property type="term" value="C:U12-type spliceosomal complex"/>
    <property type="evidence" value="ECO:0000318"/>
    <property type="project" value="GO_Central"/>
</dbReference>
<dbReference type="InterPro" id="IPR035979">
    <property type="entry name" value="RBD_domain_sf"/>
</dbReference>
<feature type="region of interest" description="Disordered" evidence="3">
    <location>
        <begin position="145"/>
        <end position="182"/>
    </location>
</feature>
<organism evidence="5 6">
    <name type="scientific">Lepisosteus oculatus</name>
    <name type="common">Spotted gar</name>
    <dbReference type="NCBI Taxonomy" id="7918"/>
    <lineage>
        <taxon>Eukaryota</taxon>
        <taxon>Metazoa</taxon>
        <taxon>Chordata</taxon>
        <taxon>Craniata</taxon>
        <taxon>Vertebrata</taxon>
        <taxon>Euteleostomi</taxon>
        <taxon>Actinopterygii</taxon>
        <taxon>Neopterygii</taxon>
        <taxon>Holostei</taxon>
        <taxon>Semionotiformes</taxon>
        <taxon>Lepisosteidae</taxon>
        <taxon>Lepisosteus</taxon>
    </lineage>
</organism>
<dbReference type="OMA" id="CTLGEYI"/>
<dbReference type="Ensembl" id="ENSLOCT00000018449.1">
    <property type="protein sequence ID" value="ENSLOCP00000018417.1"/>
    <property type="gene ID" value="ENSLOCG00000014958.1"/>
</dbReference>
<reference evidence="6" key="1">
    <citation type="submission" date="2011-12" db="EMBL/GenBank/DDBJ databases">
        <title>The Draft Genome of Lepisosteus oculatus.</title>
        <authorList>
            <consortium name="The Broad Institute Genome Assembly &amp; Analysis Group"/>
            <consortium name="Computational R&amp;D Group"/>
            <consortium name="and Sequencing Platform"/>
            <person name="Di Palma F."/>
            <person name="Alfoldi J."/>
            <person name="Johnson J."/>
            <person name="Berlin A."/>
            <person name="Gnerre S."/>
            <person name="Jaffe D."/>
            <person name="MacCallum I."/>
            <person name="Young S."/>
            <person name="Walker B.J."/>
            <person name="Lander E.S."/>
            <person name="Lindblad-Toh K."/>
        </authorList>
    </citation>
    <scope>NUCLEOTIDE SEQUENCE [LARGE SCALE GENOMIC DNA]</scope>
</reference>
<dbReference type="eggNOG" id="ENOG502RIV3">
    <property type="taxonomic scope" value="Eukaryota"/>
</dbReference>
<evidence type="ECO:0000313" key="5">
    <source>
        <dbReference type="Ensembl" id="ENSLOCP00000018417.1"/>
    </source>
</evidence>
<evidence type="ECO:0000259" key="4">
    <source>
        <dbReference type="PROSITE" id="PS50102"/>
    </source>
</evidence>